<keyword evidence="2 6" id="KW-0812">Transmembrane</keyword>
<evidence type="ECO:0000256" key="1">
    <source>
        <dbReference type="ARBA" id="ARBA00004141"/>
    </source>
</evidence>
<organism evidence="8 9">
    <name type="scientific">Hyaloscypha bicolor E</name>
    <dbReference type="NCBI Taxonomy" id="1095630"/>
    <lineage>
        <taxon>Eukaryota</taxon>
        <taxon>Fungi</taxon>
        <taxon>Dikarya</taxon>
        <taxon>Ascomycota</taxon>
        <taxon>Pezizomycotina</taxon>
        <taxon>Leotiomycetes</taxon>
        <taxon>Helotiales</taxon>
        <taxon>Hyaloscyphaceae</taxon>
        <taxon>Hyaloscypha</taxon>
        <taxon>Hyaloscypha bicolor</taxon>
    </lineage>
</organism>
<dbReference type="InParanoid" id="A0A2J6T706"/>
<sequence length="364" mass="40847">MAAGISDLNHGNYERVACLVFVVLIPTFLFTRFWSRLLSKQVGSDDWAALAAGIFALSCSIQTLVATAHGWGRHKVNLDAKDLRLVLILHWTFQITYKITVGLNKTSMLLLYLRIMPQRISRITCWTLLALVGLFAFATTVASIFQCIPVEKAWIKSENGHCYSLTRAWYANAGFSVVTDFVILFLPMHMVYNLHRAKKEKILLYAVFGVGMFVTFTSIMRTFMLKGADNPDITYDVKSGFWSLIEINVGVICICLPPLRALLSRQFPSLNFVISGSDPYPQPYLSSSISAPKSGGSSGIRKGRGQAPLKSEEELVYFTDENSLSLVDNGITDTTGYKVANMGKEGERVERVHVRLQHWERQER</sequence>
<feature type="transmembrane region" description="Helical" evidence="6">
    <location>
        <begin position="168"/>
        <end position="190"/>
    </location>
</feature>
<feature type="transmembrane region" description="Helical" evidence="6">
    <location>
        <begin position="240"/>
        <end position="259"/>
    </location>
</feature>
<feature type="transmembrane region" description="Helical" evidence="6">
    <location>
        <begin position="125"/>
        <end position="148"/>
    </location>
</feature>
<feature type="transmembrane region" description="Helical" evidence="6">
    <location>
        <begin position="202"/>
        <end position="220"/>
    </location>
</feature>
<evidence type="ECO:0000259" key="7">
    <source>
        <dbReference type="Pfam" id="PF20684"/>
    </source>
</evidence>
<keyword evidence="3 6" id="KW-1133">Transmembrane helix</keyword>
<dbReference type="PANTHER" id="PTHR33048:SF55">
    <property type="entry name" value="INTEGRAL MEMBRANE PROTEIN"/>
    <property type="match status" value="1"/>
</dbReference>
<dbReference type="InterPro" id="IPR049326">
    <property type="entry name" value="Rhodopsin_dom_fungi"/>
</dbReference>
<feature type="domain" description="Rhodopsin" evidence="7">
    <location>
        <begin position="32"/>
        <end position="265"/>
    </location>
</feature>
<evidence type="ECO:0000256" key="2">
    <source>
        <dbReference type="ARBA" id="ARBA00022692"/>
    </source>
</evidence>
<protein>
    <recommendedName>
        <fullName evidence="7">Rhodopsin domain-containing protein</fullName>
    </recommendedName>
</protein>
<dbReference type="RefSeq" id="XP_024735706.1">
    <property type="nucleotide sequence ID" value="XM_024876998.1"/>
</dbReference>
<reference evidence="8 9" key="1">
    <citation type="submission" date="2016-04" db="EMBL/GenBank/DDBJ databases">
        <title>A degradative enzymes factory behind the ericoid mycorrhizal symbiosis.</title>
        <authorList>
            <consortium name="DOE Joint Genome Institute"/>
            <person name="Martino E."/>
            <person name="Morin E."/>
            <person name="Grelet G."/>
            <person name="Kuo A."/>
            <person name="Kohler A."/>
            <person name="Daghino S."/>
            <person name="Barry K."/>
            <person name="Choi C."/>
            <person name="Cichocki N."/>
            <person name="Clum A."/>
            <person name="Copeland A."/>
            <person name="Hainaut M."/>
            <person name="Haridas S."/>
            <person name="Labutti K."/>
            <person name="Lindquist E."/>
            <person name="Lipzen A."/>
            <person name="Khouja H.-R."/>
            <person name="Murat C."/>
            <person name="Ohm R."/>
            <person name="Olson A."/>
            <person name="Spatafora J."/>
            <person name="Veneault-Fourrey C."/>
            <person name="Henrissat B."/>
            <person name="Grigoriev I."/>
            <person name="Martin F."/>
            <person name="Perotto S."/>
        </authorList>
    </citation>
    <scope>NUCLEOTIDE SEQUENCE [LARGE SCALE GENOMIC DNA]</scope>
    <source>
        <strain evidence="8 9">E</strain>
    </source>
</reference>
<accession>A0A2J6T706</accession>
<dbReference type="OrthoDB" id="5401779at2759"/>
<evidence type="ECO:0000256" key="5">
    <source>
        <dbReference type="ARBA" id="ARBA00038359"/>
    </source>
</evidence>
<dbReference type="GO" id="GO:0016020">
    <property type="term" value="C:membrane"/>
    <property type="evidence" value="ECO:0007669"/>
    <property type="project" value="UniProtKB-SubCell"/>
</dbReference>
<dbReference type="EMBL" id="KZ613817">
    <property type="protein sequence ID" value="PMD58802.1"/>
    <property type="molecule type" value="Genomic_DNA"/>
</dbReference>
<evidence type="ECO:0000256" key="6">
    <source>
        <dbReference type="SAM" id="Phobius"/>
    </source>
</evidence>
<feature type="transmembrane region" description="Helical" evidence="6">
    <location>
        <begin position="91"/>
        <end position="113"/>
    </location>
</feature>
<name>A0A2J6T706_9HELO</name>
<dbReference type="AlphaFoldDB" id="A0A2J6T706"/>
<dbReference type="PANTHER" id="PTHR33048">
    <property type="entry name" value="PTH11-LIKE INTEGRAL MEMBRANE PROTEIN (AFU_ORTHOLOGUE AFUA_5G11245)"/>
    <property type="match status" value="1"/>
</dbReference>
<dbReference type="Pfam" id="PF20684">
    <property type="entry name" value="Fung_rhodopsin"/>
    <property type="match status" value="1"/>
</dbReference>
<dbReference type="STRING" id="1095630.A0A2J6T706"/>
<evidence type="ECO:0000313" key="8">
    <source>
        <dbReference type="EMBL" id="PMD58802.1"/>
    </source>
</evidence>
<proteinExistence type="inferred from homology"/>
<keyword evidence="9" id="KW-1185">Reference proteome</keyword>
<evidence type="ECO:0000313" key="9">
    <source>
        <dbReference type="Proteomes" id="UP000235371"/>
    </source>
</evidence>
<comment type="subcellular location">
    <subcellularLocation>
        <location evidence="1">Membrane</location>
        <topology evidence="1">Multi-pass membrane protein</topology>
    </subcellularLocation>
</comment>
<gene>
    <name evidence="8" type="ORF">K444DRAFT_562731</name>
</gene>
<evidence type="ECO:0000256" key="4">
    <source>
        <dbReference type="ARBA" id="ARBA00023136"/>
    </source>
</evidence>
<dbReference type="GeneID" id="36585075"/>
<dbReference type="InterPro" id="IPR052337">
    <property type="entry name" value="SAT4-like"/>
</dbReference>
<feature type="transmembrane region" description="Helical" evidence="6">
    <location>
        <begin position="47"/>
        <end position="71"/>
    </location>
</feature>
<feature type="transmembrane region" description="Helical" evidence="6">
    <location>
        <begin position="16"/>
        <end position="35"/>
    </location>
</feature>
<dbReference type="Proteomes" id="UP000235371">
    <property type="component" value="Unassembled WGS sequence"/>
</dbReference>
<comment type="similarity">
    <text evidence="5">Belongs to the SAT4 family.</text>
</comment>
<keyword evidence="4 6" id="KW-0472">Membrane</keyword>
<evidence type="ECO:0000256" key="3">
    <source>
        <dbReference type="ARBA" id="ARBA00022989"/>
    </source>
</evidence>